<sequence>MQTTALLRTLTELTGVSGDERAAGDAVRALLAPYGEVYTDALGSVVCTVNPGGARHILLDAHLDQVGLVVLEVTDEGFLRAAPCGGVDRRVLCHSDLTVHGREPLFAVVTGTPPHLAGDDADKVPETVLLDAGLSKERAAALVSPGDRVTLRPNFRALLGTCVSAPALDDRAGLCVLLLTLEALKSTDFSDRLTVVLSSLEETTEGGARTAAYRANADLCVAVDVTFAKTPDEKAEETGRLGDGPMIGYAPSLTRAVSLAFQKTAERCGLPYQTEVMGASSGTNADVMGVAGAGTRTGLLSVPLRYMHTGVEVVDTRDVENTARLLAEFLQREVQTVC</sequence>
<evidence type="ECO:0000256" key="2">
    <source>
        <dbReference type="ARBA" id="ARBA00022438"/>
    </source>
</evidence>
<dbReference type="GO" id="GO:0004177">
    <property type="term" value="F:aminopeptidase activity"/>
    <property type="evidence" value="ECO:0007669"/>
    <property type="project" value="UniProtKB-UniRule"/>
</dbReference>
<keyword evidence="2" id="KW-0031">Aminopeptidase</keyword>
<comment type="caution">
    <text evidence="9">The sequence shown here is derived from an EMBL/GenBank/DDBJ whole genome shotgun (WGS) entry which is preliminary data.</text>
</comment>
<dbReference type="GO" id="GO:0006508">
    <property type="term" value="P:proteolysis"/>
    <property type="evidence" value="ECO:0007669"/>
    <property type="project" value="UniProtKB-KW"/>
</dbReference>
<keyword evidence="5" id="KW-0378">Hydrolase</keyword>
<protein>
    <submittedName>
        <fullName evidence="9">M42 family peptidase</fullName>
    </submittedName>
</protein>
<accession>A0A9D1LEI0</accession>
<evidence type="ECO:0000256" key="1">
    <source>
        <dbReference type="ARBA" id="ARBA00006272"/>
    </source>
</evidence>
<dbReference type="PIRSF" id="PIRSF001123">
    <property type="entry name" value="PepA_GA"/>
    <property type="match status" value="1"/>
</dbReference>
<proteinExistence type="inferred from homology"/>
<feature type="binding site" evidence="8">
    <location>
        <position position="224"/>
    </location>
    <ligand>
        <name>Zn(2+)</name>
        <dbReference type="ChEBI" id="CHEBI:29105"/>
        <label>1</label>
    </ligand>
</feature>
<feature type="binding site" evidence="8">
    <location>
        <position position="169"/>
    </location>
    <ligand>
        <name>Zn(2+)</name>
        <dbReference type="ChEBI" id="CHEBI:29105"/>
        <label>2</label>
    </ligand>
</feature>
<reference evidence="9" key="1">
    <citation type="submission" date="2020-10" db="EMBL/GenBank/DDBJ databases">
        <authorList>
            <person name="Gilroy R."/>
        </authorList>
    </citation>
    <scope>NUCLEOTIDE SEQUENCE</scope>
    <source>
        <strain evidence="9">ChiGjej1B1-19959</strain>
    </source>
</reference>
<dbReference type="GO" id="GO:0046872">
    <property type="term" value="F:metal ion binding"/>
    <property type="evidence" value="ECO:0007669"/>
    <property type="project" value="UniProtKB-UniRule"/>
</dbReference>
<evidence type="ECO:0000313" key="10">
    <source>
        <dbReference type="Proteomes" id="UP000824071"/>
    </source>
</evidence>
<feature type="binding site" evidence="8">
    <location>
        <position position="62"/>
    </location>
    <ligand>
        <name>Zn(2+)</name>
        <dbReference type="ChEBI" id="CHEBI:29105"/>
        <label>1</label>
    </ligand>
</feature>
<dbReference type="Gene3D" id="2.40.30.40">
    <property type="entry name" value="Peptidase M42, domain 2"/>
    <property type="match status" value="1"/>
</dbReference>
<dbReference type="InterPro" id="IPR023367">
    <property type="entry name" value="Peptidase_M42_dom2"/>
</dbReference>
<dbReference type="Gene3D" id="3.40.630.10">
    <property type="entry name" value="Zn peptidases"/>
    <property type="match status" value="1"/>
</dbReference>
<organism evidence="9 10">
    <name type="scientific">Candidatus Fimenecus excrementigallinarum</name>
    <dbReference type="NCBI Taxonomy" id="2840816"/>
    <lineage>
        <taxon>Bacteria</taxon>
        <taxon>Bacillati</taxon>
        <taxon>Bacillota</taxon>
        <taxon>Clostridia</taxon>
        <taxon>Candidatus Fimenecus</taxon>
    </lineage>
</organism>
<dbReference type="Proteomes" id="UP000824071">
    <property type="component" value="Unassembled WGS sequence"/>
</dbReference>
<reference evidence="9" key="2">
    <citation type="journal article" date="2021" name="PeerJ">
        <title>Extensive microbial diversity within the chicken gut microbiome revealed by metagenomics and culture.</title>
        <authorList>
            <person name="Gilroy R."/>
            <person name="Ravi A."/>
            <person name="Getino M."/>
            <person name="Pursley I."/>
            <person name="Horton D.L."/>
            <person name="Alikhan N.F."/>
            <person name="Baker D."/>
            <person name="Gharbi K."/>
            <person name="Hall N."/>
            <person name="Watson M."/>
            <person name="Adriaenssens E.M."/>
            <person name="Foster-Nyarko E."/>
            <person name="Jarju S."/>
            <person name="Secka A."/>
            <person name="Antonio M."/>
            <person name="Oren A."/>
            <person name="Chaudhuri R.R."/>
            <person name="La Ragione R."/>
            <person name="Hildebrand F."/>
            <person name="Pallen M.J."/>
        </authorList>
    </citation>
    <scope>NUCLEOTIDE SEQUENCE</scope>
    <source>
        <strain evidence="9">ChiGjej1B1-19959</strain>
    </source>
</reference>
<comment type="similarity">
    <text evidence="1 6">Belongs to the peptidase M42 family.</text>
</comment>
<feature type="binding site" evidence="8">
    <location>
        <position position="202"/>
    </location>
    <ligand>
        <name>Zn(2+)</name>
        <dbReference type="ChEBI" id="CHEBI:29105"/>
        <label>2</label>
    </ligand>
</feature>
<evidence type="ECO:0000256" key="8">
    <source>
        <dbReference type="PIRSR" id="PIRSR001123-2"/>
    </source>
</evidence>
<feature type="binding site" evidence="8">
    <location>
        <position position="308"/>
    </location>
    <ligand>
        <name>Zn(2+)</name>
        <dbReference type="ChEBI" id="CHEBI:29105"/>
        <label>2</label>
    </ligand>
</feature>
<dbReference type="InterPro" id="IPR008007">
    <property type="entry name" value="Peptidase_M42"/>
</dbReference>
<dbReference type="SUPFAM" id="SSF101821">
    <property type="entry name" value="Aminopeptidase/glucanase lid domain"/>
    <property type="match status" value="1"/>
</dbReference>
<evidence type="ECO:0000313" key="9">
    <source>
        <dbReference type="EMBL" id="HIU36595.1"/>
    </source>
</evidence>
<dbReference type="SUPFAM" id="SSF53187">
    <property type="entry name" value="Zn-dependent exopeptidases"/>
    <property type="match status" value="1"/>
</dbReference>
<dbReference type="AlphaFoldDB" id="A0A9D1LEI0"/>
<name>A0A9D1LEI0_9FIRM</name>
<gene>
    <name evidence="9" type="ORF">IAC53_08335</name>
</gene>
<dbReference type="PANTHER" id="PTHR32481">
    <property type="entry name" value="AMINOPEPTIDASE"/>
    <property type="match status" value="1"/>
</dbReference>
<keyword evidence="4 8" id="KW-0479">Metal-binding</keyword>
<dbReference type="PANTHER" id="PTHR32481:SF0">
    <property type="entry name" value="AMINOPEPTIDASE YPDE-RELATED"/>
    <property type="match status" value="1"/>
</dbReference>
<evidence type="ECO:0000256" key="4">
    <source>
        <dbReference type="ARBA" id="ARBA00022723"/>
    </source>
</evidence>
<dbReference type="Pfam" id="PF05343">
    <property type="entry name" value="Peptidase_M42"/>
    <property type="match status" value="1"/>
</dbReference>
<dbReference type="InterPro" id="IPR051464">
    <property type="entry name" value="Peptidase_M42_aminopept"/>
</dbReference>
<comment type="cofactor">
    <cofactor evidence="8">
        <name>a divalent metal cation</name>
        <dbReference type="ChEBI" id="CHEBI:60240"/>
    </cofactor>
    <text evidence="8">Binds 2 divalent metal cations per subunit.</text>
</comment>
<evidence type="ECO:0000256" key="6">
    <source>
        <dbReference type="PIRNR" id="PIRNR001123"/>
    </source>
</evidence>
<dbReference type="EMBL" id="DVMW01000047">
    <property type="protein sequence ID" value="HIU36595.1"/>
    <property type="molecule type" value="Genomic_DNA"/>
</dbReference>
<evidence type="ECO:0000256" key="7">
    <source>
        <dbReference type="PIRSR" id="PIRSR001123-1"/>
    </source>
</evidence>
<evidence type="ECO:0000256" key="5">
    <source>
        <dbReference type="ARBA" id="ARBA00022801"/>
    </source>
</evidence>
<keyword evidence="3" id="KW-0645">Protease</keyword>
<feature type="active site" description="Proton acceptor" evidence="7">
    <location>
        <position position="201"/>
    </location>
</feature>
<evidence type="ECO:0000256" key="3">
    <source>
        <dbReference type="ARBA" id="ARBA00022670"/>
    </source>
</evidence>
<feature type="binding site" evidence="8">
    <location>
        <position position="169"/>
    </location>
    <ligand>
        <name>Zn(2+)</name>
        <dbReference type="ChEBI" id="CHEBI:29105"/>
        <label>1</label>
    </ligand>
</feature>